<reference evidence="5 6" key="1">
    <citation type="submission" date="2020-03" db="EMBL/GenBank/DDBJ databases">
        <title>Alteromonas ponticola sp. nov., isolated from seawater.</title>
        <authorList>
            <person name="Yoon J.-H."/>
            <person name="Kim Y.-O."/>
        </authorList>
    </citation>
    <scope>NUCLEOTIDE SEQUENCE [LARGE SCALE GENOMIC DNA]</scope>
    <source>
        <strain evidence="5 6">MYP5</strain>
    </source>
</reference>
<dbReference type="EMBL" id="JAATNW010000002">
    <property type="protein sequence ID" value="NMH59298.1"/>
    <property type="molecule type" value="Genomic_DNA"/>
</dbReference>
<gene>
    <name evidence="5" type="ORF">HCJ96_04595</name>
</gene>
<feature type="domain" description="HTH cro/C1-type" evidence="4">
    <location>
        <begin position="23"/>
        <end position="77"/>
    </location>
</feature>
<dbReference type="Proteomes" id="UP000709336">
    <property type="component" value="Unassembled WGS sequence"/>
</dbReference>
<dbReference type="InterPro" id="IPR013096">
    <property type="entry name" value="Cupin_2"/>
</dbReference>
<evidence type="ECO:0000313" key="6">
    <source>
        <dbReference type="Proteomes" id="UP000709336"/>
    </source>
</evidence>
<dbReference type="InterPro" id="IPR014710">
    <property type="entry name" value="RmlC-like_jellyroll"/>
</dbReference>
<dbReference type="Gene3D" id="1.10.260.40">
    <property type="entry name" value="lambda repressor-like DNA-binding domains"/>
    <property type="match status" value="1"/>
</dbReference>
<dbReference type="InterPro" id="IPR011051">
    <property type="entry name" value="RmlC_Cupin_sf"/>
</dbReference>
<dbReference type="PANTHER" id="PTHR46797">
    <property type="entry name" value="HTH-TYPE TRANSCRIPTIONAL REGULATOR"/>
    <property type="match status" value="1"/>
</dbReference>
<dbReference type="CDD" id="cd00093">
    <property type="entry name" value="HTH_XRE"/>
    <property type="match status" value="1"/>
</dbReference>
<dbReference type="SMART" id="SM00530">
    <property type="entry name" value="HTH_XRE"/>
    <property type="match status" value="1"/>
</dbReference>
<evidence type="ECO:0000256" key="1">
    <source>
        <dbReference type="ARBA" id="ARBA00023015"/>
    </source>
</evidence>
<protein>
    <submittedName>
        <fullName evidence="5">Helix-turn-helix domain-containing protein</fullName>
    </submittedName>
</protein>
<dbReference type="InterPro" id="IPR010982">
    <property type="entry name" value="Lambda_DNA-bd_dom_sf"/>
</dbReference>
<dbReference type="InterPro" id="IPR001387">
    <property type="entry name" value="Cro/C1-type_HTH"/>
</dbReference>
<keyword evidence="2" id="KW-0238">DNA-binding</keyword>
<dbReference type="PROSITE" id="PS50943">
    <property type="entry name" value="HTH_CROC1"/>
    <property type="match status" value="1"/>
</dbReference>
<evidence type="ECO:0000256" key="2">
    <source>
        <dbReference type="ARBA" id="ARBA00023125"/>
    </source>
</evidence>
<evidence type="ECO:0000313" key="5">
    <source>
        <dbReference type="EMBL" id="NMH59298.1"/>
    </source>
</evidence>
<dbReference type="InterPro" id="IPR050807">
    <property type="entry name" value="TransReg_Diox_bact_type"/>
</dbReference>
<dbReference type="Gene3D" id="2.60.120.10">
    <property type="entry name" value="Jelly Rolls"/>
    <property type="match status" value="1"/>
</dbReference>
<keyword evidence="1" id="KW-0805">Transcription regulation</keyword>
<evidence type="ECO:0000259" key="4">
    <source>
        <dbReference type="PROSITE" id="PS50943"/>
    </source>
</evidence>
<accession>A0ABX1QYJ1</accession>
<name>A0ABX1QYJ1_9ALTE</name>
<keyword evidence="3" id="KW-0804">Transcription</keyword>
<evidence type="ECO:0000256" key="3">
    <source>
        <dbReference type="ARBA" id="ARBA00023163"/>
    </source>
</evidence>
<dbReference type="CDD" id="cd02209">
    <property type="entry name" value="cupin_XRE_C"/>
    <property type="match status" value="1"/>
</dbReference>
<dbReference type="Pfam" id="PF01381">
    <property type="entry name" value="HTH_3"/>
    <property type="match status" value="1"/>
</dbReference>
<comment type="caution">
    <text evidence="5">The sequence shown here is derived from an EMBL/GenBank/DDBJ whole genome shotgun (WGS) entry which is preliminary data.</text>
</comment>
<dbReference type="SUPFAM" id="SSF47413">
    <property type="entry name" value="lambda repressor-like DNA-binding domains"/>
    <property type="match status" value="1"/>
</dbReference>
<organism evidence="5 6">
    <name type="scientific">Alteromonas ponticola</name>
    <dbReference type="NCBI Taxonomy" id="2720613"/>
    <lineage>
        <taxon>Bacteria</taxon>
        <taxon>Pseudomonadati</taxon>
        <taxon>Pseudomonadota</taxon>
        <taxon>Gammaproteobacteria</taxon>
        <taxon>Alteromonadales</taxon>
        <taxon>Alteromonadaceae</taxon>
        <taxon>Alteromonas/Salinimonas group</taxon>
        <taxon>Alteromonas</taxon>
    </lineage>
</organism>
<keyword evidence="6" id="KW-1185">Reference proteome</keyword>
<dbReference type="PANTHER" id="PTHR46797:SF23">
    <property type="entry name" value="HTH-TYPE TRANSCRIPTIONAL REGULATOR SUTR"/>
    <property type="match status" value="1"/>
</dbReference>
<sequence length="187" mass="20794">MVRYNAQWTFMNENIAEYIAKNLKARRQEKGWSLDSTAKATGVSKAMLGQIEREESSPTIATLWKIATGLNCSFSSLLDQGSASPHQHNFKDDVSMAVETLFPFSPVTSFEVFAITLSDHHRQLSPAHSNGVTEHIHVLSGELAVLSDGQWRSISENQQFVLAADQPHGYEAKSGTCKFIDVIHYPQ</sequence>
<dbReference type="Pfam" id="PF07883">
    <property type="entry name" value="Cupin_2"/>
    <property type="match status" value="1"/>
</dbReference>
<proteinExistence type="predicted"/>
<dbReference type="SUPFAM" id="SSF51182">
    <property type="entry name" value="RmlC-like cupins"/>
    <property type="match status" value="1"/>
</dbReference>